<dbReference type="RefSeq" id="WP_006961092.1">
    <property type="nucleotide sequence ID" value="NZ_CM004383.1"/>
</dbReference>
<dbReference type="PANTHER" id="PTHR35891:SF2">
    <property type="entry name" value="THIOL:DISULFIDE INTERCHANGE PROTEIN DSBA"/>
    <property type="match status" value="1"/>
</dbReference>
<evidence type="ECO:0000313" key="4">
    <source>
        <dbReference type="EMBL" id="KJY77224.1"/>
    </source>
</evidence>
<dbReference type="STRING" id="190893.BA953_24620"/>
<comment type="caution">
    <text evidence="4">The sequence shown here is derived from an EMBL/GenBank/DDBJ whole genome shotgun (WGS) entry which is preliminary data.</text>
</comment>
<evidence type="ECO:0000256" key="2">
    <source>
        <dbReference type="ARBA" id="ARBA00023284"/>
    </source>
</evidence>
<dbReference type="InterPro" id="IPR036249">
    <property type="entry name" value="Thioredoxin-like_sf"/>
</dbReference>
<organism evidence="4">
    <name type="scientific">Vibrio coralliilyticus</name>
    <dbReference type="NCBI Taxonomy" id="190893"/>
    <lineage>
        <taxon>Bacteria</taxon>
        <taxon>Pseudomonadati</taxon>
        <taxon>Pseudomonadota</taxon>
        <taxon>Gammaproteobacteria</taxon>
        <taxon>Vibrionales</taxon>
        <taxon>Vibrionaceae</taxon>
        <taxon>Vibrio</taxon>
    </lineage>
</organism>
<evidence type="ECO:0000259" key="3">
    <source>
        <dbReference type="Pfam" id="PF13462"/>
    </source>
</evidence>
<sequence>MKKIMTLLTIAFAALLAGCADSDVPQEGKHFQKLPVNLSTFRLPQVTEVFSLNCGHCKKMESVLPQLEELTKQNIGKIHVTFNESAQVGAMIYYTAEMQLGKKPEPSMMDELFTAAQMGDGATMAEKKQAIDDAFHSRGLISPYELKEDQQKQLFRAMQVAEDITEKGQINSVPTFIVNGKYMVLTSGHKDVEDIAKTINYLTQNNPK</sequence>
<dbReference type="InterPro" id="IPR017937">
    <property type="entry name" value="Thioredoxin_CS"/>
</dbReference>
<protein>
    <submittedName>
        <fullName evidence="4">Thiol-disulfide isomerase and thioredoxin</fullName>
    </submittedName>
</protein>
<dbReference type="AlphaFoldDB" id="A0A1V0IEJ3"/>
<dbReference type="Pfam" id="PF13462">
    <property type="entry name" value="Thioredoxin_4"/>
    <property type="match status" value="1"/>
</dbReference>
<feature type="domain" description="Thioredoxin-like fold" evidence="3">
    <location>
        <begin position="45"/>
        <end position="199"/>
    </location>
</feature>
<dbReference type="PROSITE" id="PS00194">
    <property type="entry name" value="THIOREDOXIN_1"/>
    <property type="match status" value="1"/>
</dbReference>
<keyword evidence="1" id="KW-0732">Signal</keyword>
<accession>A0A1V0IEJ3</accession>
<dbReference type="GO" id="GO:0016853">
    <property type="term" value="F:isomerase activity"/>
    <property type="evidence" value="ECO:0007669"/>
    <property type="project" value="UniProtKB-KW"/>
</dbReference>
<dbReference type="PANTHER" id="PTHR35891">
    <property type="entry name" value="THIOL:DISULFIDE INTERCHANGE PROTEIN DSBA"/>
    <property type="match status" value="1"/>
</dbReference>
<reference evidence="4" key="1">
    <citation type="journal article" date="2015" name="BMC Genomics">
        <title>Genome mining reveals unlocked bioactive potential of marine Gram-negative bacteria.</title>
        <authorList>
            <person name="Machado H."/>
            <person name="Sonnenschein E.C."/>
            <person name="Melchiorsen J."/>
            <person name="Gram L."/>
        </authorList>
    </citation>
    <scope>NUCLEOTIDE SEQUENCE</scope>
    <source>
        <strain evidence="4">S2052</strain>
    </source>
</reference>
<dbReference type="InterPro" id="IPR050824">
    <property type="entry name" value="Thiol_disulfide_DsbA"/>
</dbReference>
<dbReference type="InterPro" id="IPR023205">
    <property type="entry name" value="DsbA/DsbL"/>
</dbReference>
<name>A0A1V0IEJ3_9VIBR</name>
<dbReference type="EMBL" id="JXXR01000002">
    <property type="protein sequence ID" value="KJY77224.1"/>
    <property type="molecule type" value="Genomic_DNA"/>
</dbReference>
<dbReference type="PROSITE" id="PS51257">
    <property type="entry name" value="PROKAR_LIPOPROTEIN"/>
    <property type="match status" value="1"/>
</dbReference>
<gene>
    <name evidence="4" type="ORF">TW71_05245</name>
</gene>
<proteinExistence type="predicted"/>
<dbReference type="CDD" id="cd03019">
    <property type="entry name" value="DsbA_DsbA"/>
    <property type="match status" value="1"/>
</dbReference>
<keyword evidence="2" id="KW-0676">Redox-active center</keyword>
<keyword evidence="4" id="KW-0413">Isomerase</keyword>
<dbReference type="Gene3D" id="3.40.30.10">
    <property type="entry name" value="Glutaredoxin"/>
    <property type="match status" value="1"/>
</dbReference>
<dbReference type="SUPFAM" id="SSF52833">
    <property type="entry name" value="Thioredoxin-like"/>
    <property type="match status" value="1"/>
</dbReference>
<dbReference type="InterPro" id="IPR012336">
    <property type="entry name" value="Thioredoxin-like_fold"/>
</dbReference>
<evidence type="ECO:0000256" key="1">
    <source>
        <dbReference type="ARBA" id="ARBA00022729"/>
    </source>
</evidence>